<protein>
    <recommendedName>
        <fullName evidence="4">Tryptophan 2-monooxygenase</fullName>
        <ecNumber evidence="3">1.13.12.3</ecNumber>
    </recommendedName>
</protein>
<dbReference type="AlphaFoldDB" id="A0A0Q9YKA5"/>
<comment type="caution">
    <text evidence="8">The sequence shown here is derived from an EMBL/GenBank/DDBJ whole genome shotgun (WGS) entry which is preliminary data.</text>
</comment>
<sequence>MANIIVIGAGIAGLKAALDLAKNKQCVTLLEARERLGGRIYTVKASDHATAIELGASYWEGLESSPLYQDYFSTQTNDPSKPYTKQYKETDSIIVDLKDPHKTPLSSADIANFYDMANDALQKAYRTRLGKTFEQVIASCELPADPTQAYWVKKILELQCIHQSTPLSAIGFPDFLIPNDEEKLNAYNEATANFCFVGNGYGCVINQIAEQCKNAGVKLITNCPVTKITTQENGGIEIETKQGNFHADKVICTMPLGVLKTQAHTLFSPPLSPEKIEAINAMGVHTSTRVVLEFETPFWDNPLAPYLLLSDPASQGMREFRNNWVLHGKAILQTPSYANEAQHLSDRALIELILSHLRLAFAQADVPSPKYAIVHRWSDDPYAQGAYPYRTLQMNEENHQALEKPEGNIYFAGADFSRHGFSVQHAYAKGKQVAAEVNSEYPPYKMLFK</sequence>
<dbReference type="EMBL" id="LKAJ02000001">
    <property type="protein sequence ID" value="MCS5711207.1"/>
    <property type="molecule type" value="Genomic_DNA"/>
</dbReference>
<reference evidence="9" key="3">
    <citation type="submission" date="2021-06" db="EMBL/GenBank/DDBJ databases">
        <title>Genomic Description and Analysis of Intracellular Bacteria, Candidatus Berkiella cookevillensis and Candidatus Berkiella aquae.</title>
        <authorList>
            <person name="Kidane D.T."/>
            <person name="Mehari Y.T."/>
            <person name="Rice F.C."/>
            <person name="Arivett B.A."/>
            <person name="Farone A.L."/>
            <person name="Berk S.G."/>
            <person name="Farone M.B."/>
        </authorList>
    </citation>
    <scope>NUCLEOTIDE SEQUENCE</scope>
    <source>
        <strain evidence="9">HT99</strain>
    </source>
</reference>
<reference evidence="9" key="2">
    <citation type="journal article" date="2016" name="Genome Announc.">
        <title>Draft Genome Sequences of Two Novel Amoeba-Resistant Intranuclear Bacteria, 'Candidatus Berkiella cookevillensis' and 'Candidatus Berkiella aquae'.</title>
        <authorList>
            <person name="Mehari Y.T."/>
            <person name="Arivett B.A."/>
            <person name="Farone A.L."/>
            <person name="Gunderson J.H."/>
            <person name="Farone M.B."/>
        </authorList>
    </citation>
    <scope>NUCLEOTIDE SEQUENCE</scope>
    <source>
        <strain evidence="9">HT99</strain>
    </source>
</reference>
<comment type="pathway">
    <text evidence="1">Plant hormone metabolism; auxin biosynthesis.</text>
</comment>
<evidence type="ECO:0000313" key="10">
    <source>
        <dbReference type="Proteomes" id="UP000051497"/>
    </source>
</evidence>
<reference evidence="8" key="1">
    <citation type="submission" date="2015-09" db="EMBL/GenBank/DDBJ databases">
        <title>Draft Genome Sequences of Two Novel Amoeba-resistant Intranuclear Bacteria, Candidatus Berkiella cookevillensis and Candidatus Berkiella aquae.</title>
        <authorList>
            <person name="Mehari Y.T."/>
            <person name="Arivett B.A."/>
            <person name="Farone A.L."/>
            <person name="Gunderson J.H."/>
            <person name="Farone M.B."/>
        </authorList>
    </citation>
    <scope>NUCLEOTIDE SEQUENCE [LARGE SCALE GENOMIC DNA]</scope>
    <source>
        <strain evidence="8">HT99</strain>
    </source>
</reference>
<name>A0A0Q9YKA5_9GAMM</name>
<dbReference type="Gene3D" id="3.50.50.60">
    <property type="entry name" value="FAD/NAD(P)-binding domain"/>
    <property type="match status" value="1"/>
</dbReference>
<dbReference type="PANTHER" id="PTHR10742:SF410">
    <property type="entry name" value="LYSINE-SPECIFIC HISTONE DEMETHYLASE 2"/>
    <property type="match status" value="1"/>
</dbReference>
<dbReference type="Gene3D" id="3.90.660.10">
    <property type="match status" value="1"/>
</dbReference>
<evidence type="ECO:0000256" key="2">
    <source>
        <dbReference type="ARBA" id="ARBA00005833"/>
    </source>
</evidence>
<feature type="domain" description="Amine oxidase" evidence="7">
    <location>
        <begin position="11"/>
        <end position="437"/>
    </location>
</feature>
<dbReference type="RefSeq" id="WP_075066309.1">
    <property type="nucleotide sequence ID" value="NZ_LKAJ02000001.1"/>
</dbReference>
<accession>A0A0Q9YKA5</accession>
<dbReference type="Proteomes" id="UP000051497">
    <property type="component" value="Unassembled WGS sequence"/>
</dbReference>
<dbReference type="EC" id="1.13.12.3" evidence="3"/>
<evidence type="ECO:0000256" key="1">
    <source>
        <dbReference type="ARBA" id="ARBA00004814"/>
    </source>
</evidence>
<evidence type="ECO:0000259" key="7">
    <source>
        <dbReference type="Pfam" id="PF01593"/>
    </source>
</evidence>
<evidence type="ECO:0000313" key="9">
    <source>
        <dbReference type="EMBL" id="MCS5711207.1"/>
    </source>
</evidence>
<dbReference type="SUPFAM" id="SSF54373">
    <property type="entry name" value="FAD-linked reductases, C-terminal domain"/>
    <property type="match status" value="1"/>
</dbReference>
<organism evidence="8">
    <name type="scientific">Candidatus Berkiella aquae</name>
    <dbReference type="NCBI Taxonomy" id="295108"/>
    <lineage>
        <taxon>Bacteria</taxon>
        <taxon>Pseudomonadati</taxon>
        <taxon>Pseudomonadota</taxon>
        <taxon>Gammaproteobacteria</taxon>
        <taxon>Candidatus Berkiellales</taxon>
        <taxon>Candidatus Berkiellaceae</taxon>
        <taxon>Candidatus Berkiella</taxon>
    </lineage>
</organism>
<evidence type="ECO:0000256" key="3">
    <source>
        <dbReference type="ARBA" id="ARBA00012535"/>
    </source>
</evidence>
<keyword evidence="5" id="KW-0073">Auxin biosynthesis</keyword>
<dbReference type="EMBL" id="LKAJ01000006">
    <property type="protein sequence ID" value="KRG21125.1"/>
    <property type="molecule type" value="Genomic_DNA"/>
</dbReference>
<comment type="similarity">
    <text evidence="2">Belongs to the tryptophan 2-monooxygenase family.</text>
</comment>
<dbReference type="PANTHER" id="PTHR10742">
    <property type="entry name" value="FLAVIN MONOAMINE OXIDASE"/>
    <property type="match status" value="1"/>
</dbReference>
<dbReference type="Pfam" id="PF01593">
    <property type="entry name" value="Amino_oxidase"/>
    <property type="match status" value="1"/>
</dbReference>
<dbReference type="GO" id="GO:0050361">
    <property type="term" value="F:tryptophan 2-monooxygenase activity"/>
    <property type="evidence" value="ECO:0007669"/>
    <property type="project" value="UniProtKB-EC"/>
</dbReference>
<dbReference type="STRING" id="295108.HT99x_01681"/>
<dbReference type="GO" id="GO:0009851">
    <property type="term" value="P:auxin biosynthetic process"/>
    <property type="evidence" value="ECO:0007669"/>
    <property type="project" value="UniProtKB-KW"/>
</dbReference>
<evidence type="ECO:0000256" key="4">
    <source>
        <dbReference type="ARBA" id="ARBA00017871"/>
    </source>
</evidence>
<dbReference type="InterPro" id="IPR002937">
    <property type="entry name" value="Amino_oxidase"/>
</dbReference>
<evidence type="ECO:0000256" key="5">
    <source>
        <dbReference type="ARBA" id="ARBA00023070"/>
    </source>
</evidence>
<dbReference type="InterPro" id="IPR050281">
    <property type="entry name" value="Flavin_monoamine_oxidase"/>
</dbReference>
<dbReference type="InterPro" id="IPR036188">
    <property type="entry name" value="FAD/NAD-bd_sf"/>
</dbReference>
<keyword evidence="10" id="KW-1185">Reference proteome</keyword>
<evidence type="ECO:0000313" key="8">
    <source>
        <dbReference type="EMBL" id="KRG21125.1"/>
    </source>
</evidence>
<comment type="catalytic activity">
    <reaction evidence="6">
        <text>L-tryptophan + O2 = indole-3-acetamide + CO2 + H2O</text>
        <dbReference type="Rhea" id="RHEA:16165"/>
        <dbReference type="ChEBI" id="CHEBI:15377"/>
        <dbReference type="ChEBI" id="CHEBI:15379"/>
        <dbReference type="ChEBI" id="CHEBI:16031"/>
        <dbReference type="ChEBI" id="CHEBI:16526"/>
        <dbReference type="ChEBI" id="CHEBI:57912"/>
        <dbReference type="EC" id="1.13.12.3"/>
    </reaction>
</comment>
<evidence type="ECO:0000256" key="6">
    <source>
        <dbReference type="ARBA" id="ARBA00047321"/>
    </source>
</evidence>
<dbReference type="SUPFAM" id="SSF51905">
    <property type="entry name" value="FAD/NAD(P)-binding domain"/>
    <property type="match status" value="1"/>
</dbReference>
<dbReference type="OrthoDB" id="337830at2"/>
<proteinExistence type="inferred from homology"/>
<gene>
    <name evidence="9" type="ORF">HT99x_007160</name>
    <name evidence="8" type="ORF">HT99x_01681</name>
</gene>